<evidence type="ECO:0000256" key="1">
    <source>
        <dbReference type="SAM" id="Coils"/>
    </source>
</evidence>
<keyword evidence="4" id="KW-1185">Reference proteome</keyword>
<dbReference type="RefSeq" id="WP_043572043.1">
    <property type="nucleotide sequence ID" value="NZ_CP142381.1"/>
</dbReference>
<protein>
    <submittedName>
        <fullName evidence="3">DUF1843 domain-containing protein</fullName>
    </submittedName>
</protein>
<feature type="coiled-coil region" evidence="1">
    <location>
        <begin position="25"/>
        <end position="59"/>
    </location>
</feature>
<sequence length="59" mass="6782">MSAQPVHTVMPYGAAIQQAISEGSLSQMKQLHQQSEQYLNDLRAQLKELENEISRLERR</sequence>
<evidence type="ECO:0000259" key="2">
    <source>
        <dbReference type="Pfam" id="PF08898"/>
    </source>
</evidence>
<gene>
    <name evidence="3" type="ORF">KIF53_12950</name>
</gene>
<dbReference type="Proteomes" id="UP000711178">
    <property type="component" value="Unassembled WGS sequence"/>
</dbReference>
<comment type="caution">
    <text evidence="3">The sequence shown here is derived from an EMBL/GenBank/DDBJ whole genome shotgun (WGS) entry which is preliminary data.</text>
</comment>
<name>A0ABS7FEQ0_9NEIS</name>
<organism evidence="3 4">
    <name type="scientific">Chromobacterium subtsugae</name>
    <dbReference type="NCBI Taxonomy" id="251747"/>
    <lineage>
        <taxon>Bacteria</taxon>
        <taxon>Pseudomonadati</taxon>
        <taxon>Pseudomonadota</taxon>
        <taxon>Betaproteobacteria</taxon>
        <taxon>Neisseriales</taxon>
        <taxon>Chromobacteriaceae</taxon>
        <taxon>Chromobacterium</taxon>
    </lineage>
</organism>
<keyword evidence="1" id="KW-0175">Coiled coil</keyword>
<evidence type="ECO:0000313" key="4">
    <source>
        <dbReference type="Proteomes" id="UP000711178"/>
    </source>
</evidence>
<reference evidence="3 4" key="1">
    <citation type="submission" date="2021-05" db="EMBL/GenBank/DDBJ databases">
        <title>Draft Whole Genome Sequencing Of Biosensor Chromobacterium violaceum Strain CV026 Reveals A Regulatory RNA In Chromobacterium violaceum Phenotype Regulatory Network.</title>
        <authorList>
            <person name="Hong K.W."/>
            <person name="Chan K.G."/>
            <person name="Chang C.-Y."/>
        </authorList>
    </citation>
    <scope>NUCLEOTIDE SEQUENCE [LARGE SCALE GENOMIC DNA]</scope>
    <source>
        <strain evidence="3 4">ATCC 31532</strain>
    </source>
</reference>
<dbReference type="GeneID" id="89686117"/>
<dbReference type="EMBL" id="JAHDTB010000010">
    <property type="protein sequence ID" value="MBW8288537.1"/>
    <property type="molecule type" value="Genomic_DNA"/>
</dbReference>
<dbReference type="InterPro" id="IPR014994">
    <property type="entry name" value="DUF1843"/>
</dbReference>
<feature type="domain" description="DUF1843" evidence="2">
    <location>
        <begin position="11"/>
        <end position="58"/>
    </location>
</feature>
<evidence type="ECO:0000313" key="3">
    <source>
        <dbReference type="EMBL" id="MBW8288537.1"/>
    </source>
</evidence>
<proteinExistence type="predicted"/>
<dbReference type="Pfam" id="PF08898">
    <property type="entry name" value="DUF1843"/>
    <property type="match status" value="1"/>
</dbReference>
<accession>A0ABS7FEQ0</accession>